<evidence type="ECO:0000256" key="1">
    <source>
        <dbReference type="SAM" id="MobiDB-lite"/>
    </source>
</evidence>
<feature type="transmembrane region" description="Helical" evidence="2">
    <location>
        <begin position="12"/>
        <end position="31"/>
    </location>
</feature>
<dbReference type="EMBL" id="JARJCW010000018">
    <property type="protein sequence ID" value="KAJ7214874.1"/>
    <property type="molecule type" value="Genomic_DNA"/>
</dbReference>
<comment type="caution">
    <text evidence="3">The sequence shown here is derived from an EMBL/GenBank/DDBJ whole genome shotgun (WGS) entry which is preliminary data.</text>
</comment>
<feature type="transmembrane region" description="Helical" evidence="2">
    <location>
        <begin position="51"/>
        <end position="71"/>
    </location>
</feature>
<proteinExistence type="predicted"/>
<organism evidence="3 4">
    <name type="scientific">Mycena pura</name>
    <dbReference type="NCBI Taxonomy" id="153505"/>
    <lineage>
        <taxon>Eukaryota</taxon>
        <taxon>Fungi</taxon>
        <taxon>Dikarya</taxon>
        <taxon>Basidiomycota</taxon>
        <taxon>Agaricomycotina</taxon>
        <taxon>Agaricomycetes</taxon>
        <taxon>Agaricomycetidae</taxon>
        <taxon>Agaricales</taxon>
        <taxon>Marasmiineae</taxon>
        <taxon>Mycenaceae</taxon>
        <taxon>Mycena</taxon>
    </lineage>
</organism>
<reference evidence="3" key="1">
    <citation type="submission" date="2023-03" db="EMBL/GenBank/DDBJ databases">
        <title>Massive genome expansion in bonnet fungi (Mycena s.s.) driven by repeated elements and novel gene families across ecological guilds.</title>
        <authorList>
            <consortium name="Lawrence Berkeley National Laboratory"/>
            <person name="Harder C.B."/>
            <person name="Miyauchi S."/>
            <person name="Viragh M."/>
            <person name="Kuo A."/>
            <person name="Thoen E."/>
            <person name="Andreopoulos B."/>
            <person name="Lu D."/>
            <person name="Skrede I."/>
            <person name="Drula E."/>
            <person name="Henrissat B."/>
            <person name="Morin E."/>
            <person name="Kohler A."/>
            <person name="Barry K."/>
            <person name="LaButti K."/>
            <person name="Morin E."/>
            <person name="Salamov A."/>
            <person name="Lipzen A."/>
            <person name="Mereny Z."/>
            <person name="Hegedus B."/>
            <person name="Baldrian P."/>
            <person name="Stursova M."/>
            <person name="Weitz H."/>
            <person name="Taylor A."/>
            <person name="Grigoriev I.V."/>
            <person name="Nagy L.G."/>
            <person name="Martin F."/>
            <person name="Kauserud H."/>
        </authorList>
    </citation>
    <scope>NUCLEOTIDE SEQUENCE</scope>
    <source>
        <strain evidence="3">9144</strain>
    </source>
</reference>
<keyword evidence="4" id="KW-1185">Reference proteome</keyword>
<feature type="transmembrane region" description="Helical" evidence="2">
    <location>
        <begin position="83"/>
        <end position="100"/>
    </location>
</feature>
<protein>
    <recommendedName>
        <fullName evidence="5">MARVEL domain-containing protein</fullName>
    </recommendedName>
</protein>
<accession>A0AAD6YJB0</accession>
<keyword evidence="2" id="KW-1133">Transmembrane helix</keyword>
<dbReference type="AlphaFoldDB" id="A0AAD6YJB0"/>
<keyword evidence="2" id="KW-0472">Membrane</keyword>
<dbReference type="Proteomes" id="UP001219525">
    <property type="component" value="Unassembled WGS sequence"/>
</dbReference>
<name>A0AAD6YJB0_9AGAR</name>
<keyword evidence="2" id="KW-0812">Transmembrane</keyword>
<evidence type="ECO:0008006" key="5">
    <source>
        <dbReference type="Google" id="ProtNLM"/>
    </source>
</evidence>
<sequence>MPVSLRYLRLSFLVKTTIFALVAMAMGGALLSSDLNTDSDDTSGINIDAYAALAIATGVLTLVTLPTMIALEIIRPGGPTSMIIVEIIWLSILSVLWLATGADTVQQLQTIDDETDLGAGGICTNAVRLVDDTLNSEVKTACAETKAIAGFAFLDSFLLLIYVITILIVALTRKRKGVWTSSVANLYSASGSGEKVPIPRSYSSYPPSQQNSSYASYPQVGQTSSYASYQVEQHTGTGGSVQTGTVHV</sequence>
<evidence type="ECO:0000313" key="4">
    <source>
        <dbReference type="Proteomes" id="UP001219525"/>
    </source>
</evidence>
<feature type="compositionally biased region" description="Low complexity" evidence="1">
    <location>
        <begin position="201"/>
        <end position="217"/>
    </location>
</feature>
<feature type="transmembrane region" description="Helical" evidence="2">
    <location>
        <begin position="147"/>
        <end position="171"/>
    </location>
</feature>
<evidence type="ECO:0000256" key="2">
    <source>
        <dbReference type="SAM" id="Phobius"/>
    </source>
</evidence>
<evidence type="ECO:0000313" key="3">
    <source>
        <dbReference type="EMBL" id="KAJ7214874.1"/>
    </source>
</evidence>
<feature type="region of interest" description="Disordered" evidence="1">
    <location>
        <begin position="189"/>
        <end position="217"/>
    </location>
</feature>
<gene>
    <name evidence="3" type="ORF">GGX14DRAFT_392137</name>
</gene>